<dbReference type="InterPro" id="IPR044788">
    <property type="entry name" value="X8_dom_prot"/>
</dbReference>
<name>A0A067KNY2_JATCU</name>
<evidence type="ECO:0000256" key="2">
    <source>
        <dbReference type="ARBA" id="ARBA00022622"/>
    </source>
</evidence>
<feature type="chain" id="PRO_5001643051" description="X8 domain-containing protein" evidence="4">
    <location>
        <begin position="31"/>
        <end position="232"/>
    </location>
</feature>
<keyword evidence="2" id="KW-0325">Glycoprotein</keyword>
<feature type="domain" description="X8" evidence="5">
    <location>
        <begin position="33"/>
        <end position="116"/>
    </location>
</feature>
<protein>
    <recommendedName>
        <fullName evidence="5">X8 domain-containing protein</fullName>
    </recommendedName>
</protein>
<dbReference type="GO" id="GO:0098552">
    <property type="term" value="C:side of membrane"/>
    <property type="evidence" value="ECO:0007669"/>
    <property type="project" value="UniProtKB-KW"/>
</dbReference>
<feature type="signal peptide" evidence="4">
    <location>
        <begin position="1"/>
        <end position="30"/>
    </location>
</feature>
<organism evidence="6 7">
    <name type="scientific">Jatropha curcas</name>
    <name type="common">Barbados nut</name>
    <dbReference type="NCBI Taxonomy" id="180498"/>
    <lineage>
        <taxon>Eukaryota</taxon>
        <taxon>Viridiplantae</taxon>
        <taxon>Streptophyta</taxon>
        <taxon>Embryophyta</taxon>
        <taxon>Tracheophyta</taxon>
        <taxon>Spermatophyta</taxon>
        <taxon>Magnoliopsida</taxon>
        <taxon>eudicotyledons</taxon>
        <taxon>Gunneridae</taxon>
        <taxon>Pentapetalae</taxon>
        <taxon>rosids</taxon>
        <taxon>fabids</taxon>
        <taxon>Malpighiales</taxon>
        <taxon>Euphorbiaceae</taxon>
        <taxon>Crotonoideae</taxon>
        <taxon>Jatropheae</taxon>
        <taxon>Jatropha</taxon>
    </lineage>
</organism>
<dbReference type="SMART" id="SM00768">
    <property type="entry name" value="X8"/>
    <property type="match status" value="2"/>
</dbReference>
<dbReference type="GO" id="GO:0009506">
    <property type="term" value="C:plasmodesma"/>
    <property type="evidence" value="ECO:0007669"/>
    <property type="project" value="UniProtKB-ARBA"/>
</dbReference>
<gene>
    <name evidence="6" type="ORF">JCGZ_04584</name>
</gene>
<feature type="domain" description="X8" evidence="5">
    <location>
        <begin position="149"/>
        <end position="232"/>
    </location>
</feature>
<keyword evidence="3 4" id="KW-0732">Signal</keyword>
<dbReference type="GO" id="GO:0005886">
    <property type="term" value="C:plasma membrane"/>
    <property type="evidence" value="ECO:0007669"/>
    <property type="project" value="UniProtKB-SubCell"/>
</dbReference>
<keyword evidence="2" id="KW-0336">GPI-anchor</keyword>
<proteinExistence type="predicted"/>
<evidence type="ECO:0000259" key="5">
    <source>
        <dbReference type="SMART" id="SM00768"/>
    </source>
</evidence>
<reference evidence="6 7" key="1">
    <citation type="journal article" date="2014" name="PLoS ONE">
        <title>Global Analysis of Gene Expression Profiles in Physic Nut (Jatropha curcas L.) Seedlings Exposed to Salt Stress.</title>
        <authorList>
            <person name="Zhang L."/>
            <person name="Zhang C."/>
            <person name="Wu P."/>
            <person name="Chen Y."/>
            <person name="Li M."/>
            <person name="Jiang H."/>
            <person name="Wu G."/>
        </authorList>
    </citation>
    <scope>NUCLEOTIDE SEQUENCE [LARGE SCALE GENOMIC DNA]</scope>
    <source>
        <strain evidence="7">cv. GZQX0401</strain>
        <tissue evidence="6">Young leaves</tissue>
    </source>
</reference>
<accession>A0A067KNY2</accession>
<keyword evidence="2" id="KW-0472">Membrane</keyword>
<dbReference type="OrthoDB" id="1928574at2759"/>
<dbReference type="InterPro" id="IPR012946">
    <property type="entry name" value="X8"/>
</dbReference>
<evidence type="ECO:0000256" key="4">
    <source>
        <dbReference type="SAM" id="SignalP"/>
    </source>
</evidence>
<dbReference type="STRING" id="180498.A0A067KNY2"/>
<evidence type="ECO:0000256" key="1">
    <source>
        <dbReference type="ARBA" id="ARBA00004609"/>
    </source>
</evidence>
<evidence type="ECO:0000313" key="6">
    <source>
        <dbReference type="EMBL" id="KDP37941.1"/>
    </source>
</evidence>
<dbReference type="AlphaFoldDB" id="A0A067KNY2"/>
<comment type="subcellular location">
    <subcellularLocation>
        <location evidence="1">Cell membrane</location>
        <topology evidence="1">Lipid-anchor</topology>
        <topology evidence="1">GPI-anchor</topology>
    </subcellularLocation>
</comment>
<evidence type="ECO:0000313" key="7">
    <source>
        <dbReference type="Proteomes" id="UP000027138"/>
    </source>
</evidence>
<dbReference type="Proteomes" id="UP000027138">
    <property type="component" value="Unassembled WGS sequence"/>
</dbReference>
<sequence>MPKPTSVTLSLVLLMLGFFNLGGNFKMASGQKTWCIANPSTASAELIENLDYACSHVGCSQIQQGSACFYPNTNLHHASFAMNLYYQRMGRHSLDCNFTNSGLVSLTDPSYRSCTYESGMQLEQFSIPYESGGGAVVENGTSGNQTSETWCVANPATENDRLQENINFACNHVDCSPIRDGGSCFRPVTLMNHATFAMNLYYQTTGRRNTSCDFKGSGLIVIRRPSHDNCSF</sequence>
<dbReference type="PANTHER" id="PTHR31044:SF101">
    <property type="entry name" value="X8 DOMAIN-CONTAINING PROTEIN"/>
    <property type="match status" value="1"/>
</dbReference>
<dbReference type="EMBL" id="KK914370">
    <property type="protein sequence ID" value="KDP37941.1"/>
    <property type="molecule type" value="Genomic_DNA"/>
</dbReference>
<dbReference type="Pfam" id="PF07983">
    <property type="entry name" value="X8"/>
    <property type="match status" value="2"/>
</dbReference>
<dbReference type="Gene3D" id="1.20.58.1040">
    <property type="match status" value="2"/>
</dbReference>
<evidence type="ECO:0000256" key="3">
    <source>
        <dbReference type="ARBA" id="ARBA00022729"/>
    </source>
</evidence>
<dbReference type="PANTHER" id="PTHR31044">
    <property type="entry name" value="BETA-1,3 GLUCANASE"/>
    <property type="match status" value="1"/>
</dbReference>
<keyword evidence="7" id="KW-1185">Reference proteome</keyword>
<keyword evidence="2" id="KW-0449">Lipoprotein</keyword>